<dbReference type="RefSeq" id="WP_338548506.1">
    <property type="nucleotide sequence ID" value="NZ_CP146069.1"/>
</dbReference>
<evidence type="ECO:0000259" key="8">
    <source>
        <dbReference type="Pfam" id="PF00557"/>
    </source>
</evidence>
<dbReference type="SUPFAM" id="SSF55920">
    <property type="entry name" value="Creatinase/aminopeptidase"/>
    <property type="match status" value="1"/>
</dbReference>
<dbReference type="EC" id="3.4.11.-" evidence="11"/>
<dbReference type="Gene3D" id="3.90.230.10">
    <property type="entry name" value="Creatinase/methionine aminopeptidase superfamily"/>
    <property type="match status" value="1"/>
</dbReference>
<keyword evidence="5" id="KW-0482">Metalloprotease</keyword>
<dbReference type="InterPro" id="IPR000587">
    <property type="entry name" value="Creatinase_N"/>
</dbReference>
<keyword evidence="11" id="KW-0031">Aminopeptidase</keyword>
<keyword evidence="3 6" id="KW-0479">Metal-binding</keyword>
<dbReference type="EMBL" id="CP146069">
    <property type="protein sequence ID" value="WWR45583.1"/>
    <property type="molecule type" value="Genomic_DNA"/>
</dbReference>
<dbReference type="InterPro" id="IPR000994">
    <property type="entry name" value="Pept_M24"/>
</dbReference>
<feature type="region of interest" description="Disordered" evidence="7">
    <location>
        <begin position="1"/>
        <end position="22"/>
    </location>
</feature>
<evidence type="ECO:0000256" key="2">
    <source>
        <dbReference type="ARBA" id="ARBA00022670"/>
    </source>
</evidence>
<protein>
    <submittedName>
        <fullName evidence="11">Aminopeptidase P family protein</fullName>
        <ecNumber evidence="11">3.4.11.-</ecNumber>
    </submittedName>
</protein>
<evidence type="ECO:0000259" key="10">
    <source>
        <dbReference type="Pfam" id="PF16188"/>
    </source>
</evidence>
<dbReference type="Pfam" id="PF16188">
    <property type="entry name" value="Peptidase_M24_C"/>
    <property type="match status" value="1"/>
</dbReference>
<dbReference type="Proteomes" id="UP001364156">
    <property type="component" value="Chromosome"/>
</dbReference>
<dbReference type="InterPro" id="IPR001131">
    <property type="entry name" value="Peptidase_M24B_aminopep-P_CS"/>
</dbReference>
<evidence type="ECO:0000256" key="7">
    <source>
        <dbReference type="SAM" id="MobiDB-lite"/>
    </source>
</evidence>
<feature type="domain" description="Creatinase N-terminal" evidence="9">
    <location>
        <begin position="24"/>
        <end position="161"/>
    </location>
</feature>
<feature type="compositionally biased region" description="Polar residues" evidence="7">
    <location>
        <begin position="1"/>
        <end position="18"/>
    </location>
</feature>
<dbReference type="GO" id="GO:0004177">
    <property type="term" value="F:aminopeptidase activity"/>
    <property type="evidence" value="ECO:0007669"/>
    <property type="project" value="UniProtKB-KW"/>
</dbReference>
<gene>
    <name evidence="11" type="ORF">RZ517_12345</name>
</gene>
<comment type="similarity">
    <text evidence="1 6">Belongs to the peptidase M24B family.</text>
</comment>
<evidence type="ECO:0000313" key="11">
    <source>
        <dbReference type="EMBL" id="WWR45583.1"/>
    </source>
</evidence>
<evidence type="ECO:0000313" key="12">
    <source>
        <dbReference type="Proteomes" id="UP001364156"/>
    </source>
</evidence>
<dbReference type="PROSITE" id="PS00491">
    <property type="entry name" value="PROLINE_PEPTIDASE"/>
    <property type="match status" value="1"/>
</dbReference>
<dbReference type="InterPro" id="IPR050422">
    <property type="entry name" value="X-Pro_aminopeptidase_P"/>
</dbReference>
<dbReference type="Gene3D" id="3.40.350.10">
    <property type="entry name" value="Creatinase/prolidase N-terminal domain"/>
    <property type="match status" value="2"/>
</dbReference>
<dbReference type="SUPFAM" id="SSF53092">
    <property type="entry name" value="Creatinase/prolidase N-terminal domain"/>
    <property type="match status" value="1"/>
</dbReference>
<keyword evidence="2" id="KW-0645">Protease</keyword>
<evidence type="ECO:0000259" key="9">
    <source>
        <dbReference type="Pfam" id="PF01321"/>
    </source>
</evidence>
<sequence>MIQTPDTVFQSFTETASPDQGPPRLNKLREVMRGDGLDGFMIPRADAHQGEYVASCDDRLAYVTGFTGSAGFCIALQKKAGIFVDGRYRTQVRAQADTSVFTPVNWPETKPADWLKDALPNGGKVGFDPWLYTPEQLEAIEKGLKDGGISLVPTENLVDRIWPDRPAPPHGAVRVYPEALAGKSHAEKRSELAKALKASGHTAAVITLTDSLAWLLNIRGSDIPRNPVAHGFAILHNSGKVALFVDPTKLSADVQTHLGNDVEIAPPVDFTKALTTLAGPVRVDKSSAPQAVVDALETAGVAHAFDEDPCVLPKARKTKAEIAATTEAHLRDAQAMCTFLCWFDAQTPGSLTEIDVVRQLEACRRDTGKLLDISFDTIAGSGPHGALPHYRVSEASNRTLQEGELLVLDSGGQYEDGTTDITRTLPIGTPGDEERAAYTRVLQGMIAMSRVRWPKGLAGRDLDAIARFPLWTAGQDYDHGTGHGVGVHLCVHEGPQRLSRVSSVPFEPGMIVSNEPGYYREGAFGIRIENIVYVTEAPSLPGADAREFLAFETLNFVPIDKRLINTVWLSREERDWLNAYHAACREKVAPRVTGAVREWLLAATEPL</sequence>
<dbReference type="PANTHER" id="PTHR43763:SF6">
    <property type="entry name" value="XAA-PRO AMINOPEPTIDASE 1"/>
    <property type="match status" value="1"/>
</dbReference>
<accession>A0ABZ2HEH9</accession>
<evidence type="ECO:0000256" key="4">
    <source>
        <dbReference type="ARBA" id="ARBA00022801"/>
    </source>
</evidence>
<dbReference type="InterPro" id="IPR033740">
    <property type="entry name" value="Pept_M24B"/>
</dbReference>
<evidence type="ECO:0000256" key="6">
    <source>
        <dbReference type="RuleBase" id="RU000590"/>
    </source>
</evidence>
<evidence type="ECO:0000256" key="1">
    <source>
        <dbReference type="ARBA" id="ARBA00008766"/>
    </source>
</evidence>
<proteinExistence type="inferred from homology"/>
<feature type="domain" description="Peptidase M24 C-terminal" evidence="10">
    <location>
        <begin position="547"/>
        <end position="607"/>
    </location>
</feature>
<dbReference type="InterPro" id="IPR032416">
    <property type="entry name" value="Peptidase_M24_C"/>
</dbReference>
<keyword evidence="12" id="KW-1185">Reference proteome</keyword>
<dbReference type="Pfam" id="PF16189">
    <property type="entry name" value="Creatinase_N_2"/>
    <property type="match status" value="1"/>
</dbReference>
<name>A0ABZ2HEH9_9RHOB</name>
<dbReference type="Pfam" id="PF01321">
    <property type="entry name" value="Creatinase_N"/>
    <property type="match status" value="1"/>
</dbReference>
<dbReference type="PANTHER" id="PTHR43763">
    <property type="entry name" value="XAA-PRO AMINOPEPTIDASE 1"/>
    <property type="match status" value="1"/>
</dbReference>
<organism evidence="11 12">
    <name type="scientific">Roseovarius phycicola</name>
    <dbReference type="NCBI Taxonomy" id="3080976"/>
    <lineage>
        <taxon>Bacteria</taxon>
        <taxon>Pseudomonadati</taxon>
        <taxon>Pseudomonadota</taxon>
        <taxon>Alphaproteobacteria</taxon>
        <taxon>Rhodobacterales</taxon>
        <taxon>Roseobacteraceae</taxon>
        <taxon>Roseovarius</taxon>
    </lineage>
</organism>
<dbReference type="InterPro" id="IPR036005">
    <property type="entry name" value="Creatinase/aminopeptidase-like"/>
</dbReference>
<feature type="domain" description="Peptidase M24" evidence="8">
    <location>
        <begin position="326"/>
        <end position="536"/>
    </location>
</feature>
<evidence type="ECO:0000256" key="5">
    <source>
        <dbReference type="ARBA" id="ARBA00023049"/>
    </source>
</evidence>
<evidence type="ECO:0000256" key="3">
    <source>
        <dbReference type="ARBA" id="ARBA00022723"/>
    </source>
</evidence>
<reference evidence="11 12" key="1">
    <citation type="submission" date="2023-10" db="EMBL/GenBank/DDBJ databases">
        <title>Roseovarius strain S88 nov., isolated from a marine algae.</title>
        <authorList>
            <person name="Lee M.W."/>
            <person name="Lee J.K."/>
            <person name="Kim J.M."/>
            <person name="Choi D.G."/>
            <person name="Baek J.H."/>
            <person name="Bayburt H."/>
            <person name="Jung J.J."/>
            <person name="Han D.M."/>
            <person name="Jeon C.O."/>
        </authorList>
    </citation>
    <scope>NUCLEOTIDE SEQUENCE [LARGE SCALE GENOMIC DNA]</scope>
    <source>
        <strain evidence="11 12">S88</strain>
    </source>
</reference>
<keyword evidence="4 11" id="KW-0378">Hydrolase</keyword>
<dbReference type="CDD" id="cd01085">
    <property type="entry name" value="APP"/>
    <property type="match status" value="1"/>
</dbReference>
<dbReference type="Pfam" id="PF00557">
    <property type="entry name" value="Peptidase_M24"/>
    <property type="match status" value="1"/>
</dbReference>
<dbReference type="InterPro" id="IPR029149">
    <property type="entry name" value="Creatin/AminoP/Spt16_N"/>
</dbReference>